<organism evidence="2 3">
    <name type="scientific">Candidatus Woesebacteria bacterium GW2011_GWA1_39_12</name>
    <dbReference type="NCBI Taxonomy" id="1618549"/>
    <lineage>
        <taxon>Bacteria</taxon>
        <taxon>Candidatus Woeseibacteriota</taxon>
    </lineage>
</organism>
<feature type="transmembrane region" description="Helical" evidence="1">
    <location>
        <begin position="320"/>
        <end position="338"/>
    </location>
</feature>
<evidence type="ECO:0000256" key="1">
    <source>
        <dbReference type="SAM" id="Phobius"/>
    </source>
</evidence>
<dbReference type="GO" id="GO:0016740">
    <property type="term" value="F:transferase activity"/>
    <property type="evidence" value="ECO:0007669"/>
    <property type="project" value="UniProtKB-KW"/>
</dbReference>
<keyword evidence="2" id="KW-0808">Transferase</keyword>
<feature type="transmembrane region" description="Helical" evidence="1">
    <location>
        <begin position="85"/>
        <end position="110"/>
    </location>
</feature>
<sequence>MPKISFKQIIFLSLLLIVGIFMFFHKLDVIPPGFYVDEALHGYSAYSILETGKDEYGKAFPMVFRMYGSYNEPLYVYLTTLPIKIWGLTAFSVRSIAALSGLALIFIIYAFLKSMKISTIGSLFFAITPVVVFRARVGDEIGLAFTLFCLGSYFLWLSVKKQNWLIPAFFVLSLSTYAAYAQRFTVPFVLVFYFLFFRKLLLAQSNRKNFLYALGVLILTQIPHLYLLTTPVFLPKTEETGLQNILMQSEKLKGFIPAPLAILLSFIREFSSQFANYFSPKSLFLAGYKDLPGLTLFYQWMLVPYLIGIYLLWKKRQSDRSKFIFLLALSAPITASLTKDPFPVHRTLALILPIFLAIALGLDKIISTKIFKRKLINRGFWVILGIVVFCFSLILFWRSYFVIFPVEKAKYWAYGYAELSQFIKKNPDSHFVIDRVRIPIPYIELAFFLKVPPQEFQNSVDPTIRKNYYENPPFDQNFKFANIETRAIIWEKDIYKEQFLVGDSLAISPEQAQEHKLEKALEIKEPLGEVVFQVYRTNPFLKCKSEKVKSIYCTTSSTF</sequence>
<proteinExistence type="predicted"/>
<feature type="transmembrane region" description="Helical" evidence="1">
    <location>
        <begin position="141"/>
        <end position="159"/>
    </location>
</feature>
<feature type="transmembrane region" description="Helical" evidence="1">
    <location>
        <begin position="295"/>
        <end position="313"/>
    </location>
</feature>
<protein>
    <submittedName>
        <fullName evidence="2">Glycosyl transferase family 39</fullName>
    </submittedName>
</protein>
<dbReference type="AlphaFoldDB" id="A0A0G0M071"/>
<keyword evidence="1" id="KW-0472">Membrane</keyword>
<dbReference type="Proteomes" id="UP000034325">
    <property type="component" value="Unassembled WGS sequence"/>
</dbReference>
<evidence type="ECO:0000313" key="2">
    <source>
        <dbReference type="EMBL" id="KKQ96702.1"/>
    </source>
</evidence>
<feature type="transmembrane region" description="Helical" evidence="1">
    <location>
        <begin position="210"/>
        <end position="234"/>
    </location>
</feature>
<gene>
    <name evidence="2" type="ORF">UT23_C0026G0002</name>
</gene>
<feature type="transmembrane region" description="Helical" evidence="1">
    <location>
        <begin position="180"/>
        <end position="198"/>
    </location>
</feature>
<reference evidence="2 3" key="1">
    <citation type="journal article" date="2015" name="Nature">
        <title>rRNA introns, odd ribosomes, and small enigmatic genomes across a large radiation of phyla.</title>
        <authorList>
            <person name="Brown C.T."/>
            <person name="Hug L.A."/>
            <person name="Thomas B.C."/>
            <person name="Sharon I."/>
            <person name="Castelle C.J."/>
            <person name="Singh A."/>
            <person name="Wilkins M.J."/>
            <person name="Williams K.H."/>
            <person name="Banfield J.F."/>
        </authorList>
    </citation>
    <scope>NUCLEOTIDE SEQUENCE [LARGE SCALE GENOMIC DNA]</scope>
</reference>
<feature type="transmembrane region" description="Helical" evidence="1">
    <location>
        <begin position="117"/>
        <end position="135"/>
    </location>
</feature>
<accession>A0A0G0M071</accession>
<keyword evidence="1" id="KW-1133">Transmembrane helix</keyword>
<comment type="caution">
    <text evidence="2">The sequence shown here is derived from an EMBL/GenBank/DDBJ whole genome shotgun (WGS) entry which is preliminary data.</text>
</comment>
<feature type="transmembrane region" description="Helical" evidence="1">
    <location>
        <begin position="9"/>
        <end position="27"/>
    </location>
</feature>
<evidence type="ECO:0000313" key="3">
    <source>
        <dbReference type="Proteomes" id="UP000034325"/>
    </source>
</evidence>
<feature type="transmembrane region" description="Helical" evidence="1">
    <location>
        <begin position="375"/>
        <end position="397"/>
    </location>
</feature>
<dbReference type="EMBL" id="LBWA01000026">
    <property type="protein sequence ID" value="KKQ96702.1"/>
    <property type="molecule type" value="Genomic_DNA"/>
</dbReference>
<keyword evidence="1" id="KW-0812">Transmembrane</keyword>
<name>A0A0G0M071_9BACT</name>
<feature type="transmembrane region" description="Helical" evidence="1">
    <location>
        <begin position="344"/>
        <end position="363"/>
    </location>
</feature>